<dbReference type="Proteomes" id="UP001431783">
    <property type="component" value="Unassembled WGS sequence"/>
</dbReference>
<accession>A0AAW1V7C5</accession>
<keyword evidence="2" id="KW-1185">Reference proteome</keyword>
<organism evidence="1 2">
    <name type="scientific">Henosepilachna vigintioctopunctata</name>
    <dbReference type="NCBI Taxonomy" id="420089"/>
    <lineage>
        <taxon>Eukaryota</taxon>
        <taxon>Metazoa</taxon>
        <taxon>Ecdysozoa</taxon>
        <taxon>Arthropoda</taxon>
        <taxon>Hexapoda</taxon>
        <taxon>Insecta</taxon>
        <taxon>Pterygota</taxon>
        <taxon>Neoptera</taxon>
        <taxon>Endopterygota</taxon>
        <taxon>Coleoptera</taxon>
        <taxon>Polyphaga</taxon>
        <taxon>Cucujiformia</taxon>
        <taxon>Coccinelloidea</taxon>
        <taxon>Coccinellidae</taxon>
        <taxon>Epilachninae</taxon>
        <taxon>Epilachnini</taxon>
        <taxon>Henosepilachna</taxon>
    </lineage>
</organism>
<feature type="non-terminal residue" evidence="1">
    <location>
        <position position="1"/>
    </location>
</feature>
<gene>
    <name evidence="1" type="ORF">WA026_004597</name>
</gene>
<evidence type="ECO:0000313" key="2">
    <source>
        <dbReference type="Proteomes" id="UP001431783"/>
    </source>
</evidence>
<proteinExistence type="predicted"/>
<comment type="caution">
    <text evidence="1">The sequence shown here is derived from an EMBL/GenBank/DDBJ whole genome shotgun (WGS) entry which is preliminary data.</text>
</comment>
<dbReference type="AlphaFoldDB" id="A0AAW1V7C5"/>
<reference evidence="1 2" key="1">
    <citation type="submission" date="2023-03" db="EMBL/GenBank/DDBJ databases">
        <title>Genome insight into feeding habits of ladybird beetles.</title>
        <authorList>
            <person name="Li H.-S."/>
            <person name="Huang Y.-H."/>
            <person name="Pang H."/>
        </authorList>
    </citation>
    <scope>NUCLEOTIDE SEQUENCE [LARGE SCALE GENOMIC DNA]</scope>
    <source>
        <strain evidence="1">SYSU_2023b</strain>
        <tissue evidence="1">Whole body</tissue>
    </source>
</reference>
<name>A0AAW1V7C5_9CUCU</name>
<protein>
    <submittedName>
        <fullName evidence="1">Uncharacterized protein</fullName>
    </submittedName>
</protein>
<evidence type="ECO:0000313" key="1">
    <source>
        <dbReference type="EMBL" id="KAK9889318.1"/>
    </source>
</evidence>
<dbReference type="EMBL" id="JARQZJ010000122">
    <property type="protein sequence ID" value="KAK9889318.1"/>
    <property type="molecule type" value="Genomic_DNA"/>
</dbReference>
<sequence length="203" mass="24494">RLRLLICRHTFSANISDHLAERLEIEYTKRKIIPTKKRNITLEKLKDLQRDLCEEDWYGTYNVNNDNEKFAIFLRIFCLYCDKHIPMKCMNTIREYKPSQEERHMKKTLDLMREAYEQNRNVNTLKAFKEYKKHYLEFVQKNKRMIESYMLIINRATWQIINTGTGKTNNKYTRSSIHSEVFNKFFASMGQNITKEIETTSKV</sequence>